<accession>A0A1L5PI24</accession>
<dbReference type="AlphaFoldDB" id="A0A1L5PI24"/>
<protein>
    <submittedName>
        <fullName evidence="1">Uncharacterized protein</fullName>
    </submittedName>
</protein>
<evidence type="ECO:0000313" key="1">
    <source>
        <dbReference type="EMBL" id="APO79782.1"/>
    </source>
</evidence>
<proteinExistence type="predicted"/>
<geneLocation type="plasmid" evidence="2">
    <name>prsp8c3c</name>
</geneLocation>
<name>A0A1L5PI24_RHIET</name>
<dbReference type="Proteomes" id="UP000185109">
    <property type="component" value="Plasmid pRsp8C3c"/>
</dbReference>
<dbReference type="EMBL" id="CP017244">
    <property type="protein sequence ID" value="APO79782.1"/>
    <property type="molecule type" value="Genomic_DNA"/>
</dbReference>
<organism evidence="1 2">
    <name type="scientific">Rhizobium etli 8C-3</name>
    <dbReference type="NCBI Taxonomy" id="538025"/>
    <lineage>
        <taxon>Bacteria</taxon>
        <taxon>Pseudomonadati</taxon>
        <taxon>Pseudomonadota</taxon>
        <taxon>Alphaproteobacteria</taxon>
        <taxon>Hyphomicrobiales</taxon>
        <taxon>Rhizobiaceae</taxon>
        <taxon>Rhizobium/Agrobacterium group</taxon>
        <taxon>Rhizobium</taxon>
    </lineage>
</organism>
<reference evidence="1 2" key="1">
    <citation type="submission" date="2016-09" db="EMBL/GenBank/DDBJ databases">
        <title>The complete genome sequences of Rhizobium gallicum, symbiovars gallicum and phaseoli, symbionts associated to common bean (Phaseolus vulgaris).</title>
        <authorList>
            <person name="Bustos P."/>
            <person name="Santamaria R.I."/>
            <person name="Perez-Carrascal O.M."/>
            <person name="Juarez S."/>
            <person name="Lozano L."/>
            <person name="Martinez-Flores I."/>
            <person name="Martinez-Romero E."/>
            <person name="Cevallos M."/>
            <person name="Romero D."/>
            <person name="Davila G."/>
            <person name="Gonzalez V."/>
        </authorList>
    </citation>
    <scope>NUCLEOTIDE SEQUENCE [LARGE SCALE GENOMIC DNA]</scope>
    <source>
        <strain evidence="1 2">8C-3</strain>
        <plasmid evidence="2">Plasmid prsp8c3c</plasmid>
    </source>
</reference>
<sequence>MGRVADHSPSRRQDLDKIARFGGARNRSWQRVRLAEPYANRSAVVQYSPIFRTTYFPMSHRGHGLIRLARSRHVAVRKILYYERDYRGTTIGCSLPQGSRSEPINVVQSDAYTMVRHCLE</sequence>
<evidence type="ECO:0000313" key="2">
    <source>
        <dbReference type="Proteomes" id="UP000185109"/>
    </source>
</evidence>
<keyword evidence="1" id="KW-0614">Plasmid</keyword>
<gene>
    <name evidence="1" type="ORF">AM571_PC02055</name>
</gene>